<evidence type="ECO:0000256" key="1">
    <source>
        <dbReference type="ARBA" id="ARBA00004514"/>
    </source>
</evidence>
<organism evidence="19 20">
    <name type="scientific">Phaedon cochleariae</name>
    <name type="common">Mustard beetle</name>
    <dbReference type="NCBI Taxonomy" id="80249"/>
    <lineage>
        <taxon>Eukaryota</taxon>
        <taxon>Metazoa</taxon>
        <taxon>Ecdysozoa</taxon>
        <taxon>Arthropoda</taxon>
        <taxon>Hexapoda</taxon>
        <taxon>Insecta</taxon>
        <taxon>Pterygota</taxon>
        <taxon>Neoptera</taxon>
        <taxon>Endopterygota</taxon>
        <taxon>Coleoptera</taxon>
        <taxon>Polyphaga</taxon>
        <taxon>Cucujiformia</taxon>
        <taxon>Chrysomeloidea</taxon>
        <taxon>Chrysomelidae</taxon>
        <taxon>Chrysomelinae</taxon>
        <taxon>Chrysomelini</taxon>
        <taxon>Phaedon</taxon>
    </lineage>
</organism>
<evidence type="ECO:0000256" key="11">
    <source>
        <dbReference type="ARBA" id="ARBA00022840"/>
    </source>
</evidence>
<dbReference type="AlphaFoldDB" id="A0A9N9SGU3"/>
<evidence type="ECO:0000256" key="2">
    <source>
        <dbReference type="ARBA" id="ARBA00005017"/>
    </source>
</evidence>
<comment type="pathway">
    <text evidence="2">Isoprenoid biosynthesis; isopentenyl diphosphate biosynthesis via mevalonate pathway; isopentenyl diphosphate from (R)-mevalonate: step 2/3.</text>
</comment>
<dbReference type="GO" id="GO:0004631">
    <property type="term" value="F:phosphomevalonate kinase activity"/>
    <property type="evidence" value="ECO:0007669"/>
    <property type="project" value="UniProtKB-EC"/>
</dbReference>
<reference evidence="19" key="1">
    <citation type="submission" date="2022-01" db="EMBL/GenBank/DDBJ databases">
        <authorList>
            <person name="King R."/>
        </authorList>
    </citation>
    <scope>NUCLEOTIDE SEQUENCE</scope>
</reference>
<keyword evidence="20" id="KW-1185">Reference proteome</keyword>
<evidence type="ECO:0000256" key="17">
    <source>
        <dbReference type="ARBA" id="ARBA00034549"/>
    </source>
</evidence>
<gene>
    <name evidence="19" type="ORF">PHAECO_LOCUS10154</name>
</gene>
<keyword evidence="4" id="KW-0963">Cytoplasm</keyword>
<evidence type="ECO:0000256" key="5">
    <source>
        <dbReference type="ARBA" id="ARBA00022516"/>
    </source>
</evidence>
<keyword evidence="14" id="KW-0443">Lipid metabolism</keyword>
<keyword evidence="6" id="KW-0153">Cholesterol metabolism</keyword>
<accession>A0A9N9SGU3</accession>
<dbReference type="GO" id="GO:0019287">
    <property type="term" value="P:isopentenyl diphosphate biosynthetic process, mevalonate pathway"/>
    <property type="evidence" value="ECO:0007669"/>
    <property type="project" value="TreeGrafter"/>
</dbReference>
<dbReference type="FunFam" id="3.40.50.300:FF:001026">
    <property type="entry name" value="Phosphomevalonate kinase"/>
    <property type="match status" value="1"/>
</dbReference>
<dbReference type="EC" id="2.7.4.2" evidence="3"/>
<evidence type="ECO:0000256" key="3">
    <source>
        <dbReference type="ARBA" id="ARBA00012958"/>
    </source>
</evidence>
<evidence type="ECO:0000256" key="6">
    <source>
        <dbReference type="ARBA" id="ARBA00022548"/>
    </source>
</evidence>
<dbReference type="Pfam" id="PF04275">
    <property type="entry name" value="P-mevalo_kinase"/>
    <property type="match status" value="1"/>
</dbReference>
<keyword evidence="13" id="KW-0756">Sterol biosynthesis</keyword>
<dbReference type="GO" id="GO:0005524">
    <property type="term" value="F:ATP binding"/>
    <property type="evidence" value="ECO:0007669"/>
    <property type="project" value="UniProtKB-KW"/>
</dbReference>
<evidence type="ECO:0000256" key="12">
    <source>
        <dbReference type="ARBA" id="ARBA00022955"/>
    </source>
</evidence>
<feature type="binding site" evidence="18">
    <location>
        <begin position="13"/>
        <end position="19"/>
    </location>
    <ligand>
        <name>ATP</name>
        <dbReference type="ChEBI" id="CHEBI:30616"/>
    </ligand>
</feature>
<keyword evidence="10" id="KW-0152">Cholesterol biosynthesis</keyword>
<evidence type="ECO:0000313" key="20">
    <source>
        <dbReference type="Proteomes" id="UP001153737"/>
    </source>
</evidence>
<feature type="binding site" evidence="18">
    <location>
        <position position="167"/>
    </location>
    <ligand>
        <name>substrate</name>
    </ligand>
</feature>
<evidence type="ECO:0000313" key="19">
    <source>
        <dbReference type="EMBL" id="CAG9822692.1"/>
    </source>
</evidence>
<dbReference type="PANTHER" id="PTHR13101:SF1">
    <property type="entry name" value="PHOSPHOMEVALONATE KINASE"/>
    <property type="match status" value="1"/>
</dbReference>
<protein>
    <recommendedName>
        <fullName evidence="17">Phosphomevalonate kinase</fullName>
        <ecNumber evidence="3">2.7.4.2</ecNumber>
    </recommendedName>
</protein>
<dbReference type="PANTHER" id="PTHR13101">
    <property type="entry name" value="PHOSPHOMEVALONATE KINASE"/>
    <property type="match status" value="1"/>
</dbReference>
<dbReference type="PIRSF" id="PIRSF036639">
    <property type="entry name" value="PMK_anim"/>
    <property type="match status" value="1"/>
</dbReference>
<dbReference type="GO" id="GO:0005829">
    <property type="term" value="C:cytosol"/>
    <property type="evidence" value="ECO:0007669"/>
    <property type="project" value="UniProtKB-SubCell"/>
</dbReference>
<dbReference type="Proteomes" id="UP001153737">
    <property type="component" value="Chromosome 6"/>
</dbReference>
<evidence type="ECO:0000256" key="14">
    <source>
        <dbReference type="ARBA" id="ARBA00023098"/>
    </source>
</evidence>
<dbReference type="InterPro" id="IPR027417">
    <property type="entry name" value="P-loop_NTPase"/>
</dbReference>
<keyword evidence="12" id="KW-0752">Steroid biosynthesis</keyword>
<evidence type="ECO:0000256" key="13">
    <source>
        <dbReference type="ARBA" id="ARBA00023011"/>
    </source>
</evidence>
<evidence type="ECO:0000256" key="16">
    <source>
        <dbReference type="ARBA" id="ARBA00023221"/>
    </source>
</evidence>
<comment type="subcellular location">
    <subcellularLocation>
        <location evidence="1">Cytoplasm</location>
        <location evidence="1">Cytosol</location>
    </subcellularLocation>
</comment>
<keyword evidence="9" id="KW-0418">Kinase</keyword>
<keyword evidence="16" id="KW-0753">Steroid metabolism</keyword>
<keyword evidence="7" id="KW-0808">Transferase</keyword>
<feature type="binding site" evidence="18">
    <location>
        <position position="138"/>
    </location>
    <ligand>
        <name>ATP</name>
        <dbReference type="ChEBI" id="CHEBI:30616"/>
    </ligand>
</feature>
<evidence type="ECO:0000256" key="7">
    <source>
        <dbReference type="ARBA" id="ARBA00022679"/>
    </source>
</evidence>
<keyword evidence="15" id="KW-1207">Sterol metabolism</keyword>
<proteinExistence type="predicted"/>
<dbReference type="Gene3D" id="3.40.50.300">
    <property type="entry name" value="P-loop containing nucleotide triphosphate hydrolases"/>
    <property type="match status" value="1"/>
</dbReference>
<evidence type="ECO:0000256" key="15">
    <source>
        <dbReference type="ARBA" id="ARBA00023166"/>
    </source>
</evidence>
<dbReference type="InterPro" id="IPR005919">
    <property type="entry name" value="Pmev_kin_anim"/>
</dbReference>
<reference evidence="19" key="2">
    <citation type="submission" date="2022-10" db="EMBL/GenBank/DDBJ databases">
        <authorList>
            <consortium name="ENA_rothamsted_submissions"/>
            <consortium name="culmorum"/>
            <person name="King R."/>
        </authorList>
    </citation>
    <scope>NUCLEOTIDE SEQUENCE</scope>
</reference>
<keyword evidence="8 18" id="KW-0547">Nucleotide-binding</keyword>
<name>A0A9N9SGU3_PHACE</name>
<keyword evidence="5" id="KW-0444">Lipid biosynthesis</keyword>
<evidence type="ECO:0000256" key="8">
    <source>
        <dbReference type="ARBA" id="ARBA00022741"/>
    </source>
</evidence>
<evidence type="ECO:0000256" key="9">
    <source>
        <dbReference type="ARBA" id="ARBA00022777"/>
    </source>
</evidence>
<sequence>MQDPKVILLVSGKRKSGKDFICEKLKTKLGENICSIIRISGPLKGLYASLHKLDLLELMSDSPYKEKHRLNMIKWSEGERDKDNGYFCRAACAEATVTPVWIVSDIRRKSDIEWFKETYRGITKTVRISADLDTRKNRGWKFTKDVDDAPSECDLDDFNAWDIMLDNNNTQQLETAIITVLEFLHIYTNNV</sequence>
<dbReference type="OrthoDB" id="2401875at2759"/>
<keyword evidence="11 18" id="KW-0067">ATP-binding</keyword>
<dbReference type="EMBL" id="OU896712">
    <property type="protein sequence ID" value="CAG9822692.1"/>
    <property type="molecule type" value="Genomic_DNA"/>
</dbReference>
<evidence type="ECO:0000256" key="4">
    <source>
        <dbReference type="ARBA" id="ARBA00022490"/>
    </source>
</evidence>
<dbReference type="GO" id="GO:0006695">
    <property type="term" value="P:cholesterol biosynthetic process"/>
    <property type="evidence" value="ECO:0007669"/>
    <property type="project" value="UniProtKB-KW"/>
</dbReference>
<dbReference type="NCBIfam" id="TIGR01223">
    <property type="entry name" value="Pmev_kin_anim"/>
    <property type="match status" value="1"/>
</dbReference>
<evidence type="ECO:0000256" key="10">
    <source>
        <dbReference type="ARBA" id="ARBA00022778"/>
    </source>
</evidence>
<evidence type="ECO:0000256" key="18">
    <source>
        <dbReference type="PIRSR" id="PIRSR036639-1"/>
    </source>
</evidence>